<dbReference type="GO" id="GO:0006355">
    <property type="term" value="P:regulation of DNA-templated transcription"/>
    <property type="evidence" value="ECO:0007669"/>
    <property type="project" value="InterPro"/>
</dbReference>
<proteinExistence type="predicted"/>
<dbReference type="CDD" id="cd00202">
    <property type="entry name" value="ZnF_GATA"/>
    <property type="match status" value="1"/>
</dbReference>
<evidence type="ECO:0000256" key="3">
    <source>
        <dbReference type="ARBA" id="ARBA00022833"/>
    </source>
</evidence>
<sequence>MQKQGSSHDARVIKRPSRAFPMSGYDHRFAQGIPDYSTEIPVPGLNARGSLTGNFNDAEPHRSFGFGAPDAAFRNIQAFETATLFPPNIPAESLIWEQNKLAEDTPCAAPTTASPPVVSPAGTGGEHGVESIQAENRMSIILAGLRDLIQILDLSGILLSVSPCCKALTGYESEDLIGNVLFEFIHPDDRSMVVKEFASSINTKTPFQCYYRFKKHDGTYLLLDAHGDIDSATSTEFSIIARPYLTKQRQLLDSFLEHKLENERLTRRIAELKREGEFQLHSHEIKPDSEQVRSMPPQAHRDLTRSPAFHPPPTGEFQFGLATVPPPNPPMLPNVTASLPRHNISNPIDFEGSTYLDDIELMTGLRYGAGERARGISTGDPEGTIFQSDGLPATAFTGSRRDGIKGAKGNTERKRRIGPAETNSCTDCGTFSSPEWRKGPSGKKTLCNACGLRWAKLVKKCQQDTGITSEGDRKL</sequence>
<dbReference type="SMART" id="SM00401">
    <property type="entry name" value="ZnF_GATA"/>
    <property type="match status" value="1"/>
</dbReference>
<organism evidence="10 11">
    <name type="scientific">Ajellomyces capsulatus</name>
    <name type="common">Darling's disease fungus</name>
    <name type="synonym">Histoplasma capsulatum</name>
    <dbReference type="NCBI Taxonomy" id="5037"/>
    <lineage>
        <taxon>Eukaryota</taxon>
        <taxon>Fungi</taxon>
        <taxon>Dikarya</taxon>
        <taxon>Ascomycota</taxon>
        <taxon>Pezizomycotina</taxon>
        <taxon>Eurotiomycetes</taxon>
        <taxon>Eurotiomycetidae</taxon>
        <taxon>Onygenales</taxon>
        <taxon>Ajellomycetaceae</taxon>
        <taxon>Histoplasma</taxon>
    </lineage>
</organism>
<keyword evidence="5" id="KW-0804">Transcription</keyword>
<dbReference type="InterPro" id="IPR000679">
    <property type="entry name" value="Znf_GATA"/>
</dbReference>
<protein>
    <submittedName>
        <fullName evidence="10">Zinc finger white collar 2 protein WC-2</fullName>
    </submittedName>
</protein>
<keyword evidence="1" id="KW-0479">Metal-binding</keyword>
<keyword evidence="2 6" id="KW-0863">Zinc-finger</keyword>
<evidence type="ECO:0000313" key="11">
    <source>
        <dbReference type="Proteomes" id="UP000663671"/>
    </source>
</evidence>
<evidence type="ECO:0000256" key="1">
    <source>
        <dbReference type="ARBA" id="ARBA00022723"/>
    </source>
</evidence>
<dbReference type="InterPro" id="IPR013655">
    <property type="entry name" value="PAS_fold_3"/>
</dbReference>
<reference evidence="10" key="1">
    <citation type="submission" date="2021-01" db="EMBL/GenBank/DDBJ databases">
        <title>Chromosome-level genome assembly of a human fungal pathogen reveals clustering of transcriptionally co-regulated genes.</title>
        <authorList>
            <person name="Voorhies M."/>
            <person name="Cohen S."/>
            <person name="Shea T.P."/>
            <person name="Petrus S."/>
            <person name="Munoz J.F."/>
            <person name="Poplawski S."/>
            <person name="Goldman W.E."/>
            <person name="Michael T."/>
            <person name="Cuomo C.A."/>
            <person name="Sil A."/>
            <person name="Beyhan S."/>
        </authorList>
    </citation>
    <scope>NUCLEOTIDE SEQUENCE</scope>
    <source>
        <strain evidence="10">WU24</strain>
    </source>
</reference>
<dbReference type="PROSITE" id="PS00344">
    <property type="entry name" value="GATA_ZN_FINGER_1"/>
    <property type="match status" value="1"/>
</dbReference>
<dbReference type="InterPro" id="IPR013088">
    <property type="entry name" value="Znf_NHR/GATA"/>
</dbReference>
<dbReference type="PROSITE" id="PS50114">
    <property type="entry name" value="GATA_ZN_FINGER_2"/>
    <property type="match status" value="1"/>
</dbReference>
<dbReference type="PANTHER" id="PTHR47172:SF24">
    <property type="entry name" value="GATA ZINC FINGER DOMAIN-CONTAINING PROTEIN 14-RELATED"/>
    <property type="match status" value="1"/>
</dbReference>
<evidence type="ECO:0000256" key="5">
    <source>
        <dbReference type="ARBA" id="ARBA00023163"/>
    </source>
</evidence>
<evidence type="ECO:0000313" key="10">
    <source>
        <dbReference type="EMBL" id="QSS64377.1"/>
    </source>
</evidence>
<dbReference type="AlphaFoldDB" id="A0A8A1MJU6"/>
<dbReference type="Pfam" id="PF00320">
    <property type="entry name" value="GATA"/>
    <property type="match status" value="1"/>
</dbReference>
<dbReference type="EMBL" id="CP069114">
    <property type="protein sequence ID" value="QSS64377.1"/>
    <property type="molecule type" value="Genomic_DNA"/>
</dbReference>
<accession>A0A8A1MJU6</accession>
<dbReference type="Proteomes" id="UP000663671">
    <property type="component" value="Chromosome 1"/>
</dbReference>
<evidence type="ECO:0000256" key="6">
    <source>
        <dbReference type="PROSITE-ProRule" id="PRU00094"/>
    </source>
</evidence>
<feature type="compositionally biased region" description="Low complexity" evidence="7">
    <location>
        <begin position="108"/>
        <end position="121"/>
    </location>
</feature>
<gene>
    <name evidence="10" type="primary">WHC2</name>
    <name evidence="10" type="ORF">I7I51_01444</name>
</gene>
<dbReference type="GO" id="GO:0008270">
    <property type="term" value="F:zinc ion binding"/>
    <property type="evidence" value="ECO:0007669"/>
    <property type="project" value="UniProtKB-KW"/>
</dbReference>
<keyword evidence="3" id="KW-0862">Zinc</keyword>
<feature type="domain" description="PAS" evidence="8">
    <location>
        <begin position="134"/>
        <end position="204"/>
    </location>
</feature>
<dbReference type="GO" id="GO:0043565">
    <property type="term" value="F:sequence-specific DNA binding"/>
    <property type="evidence" value="ECO:0007669"/>
    <property type="project" value="InterPro"/>
</dbReference>
<name>A0A8A1MJU6_AJECA</name>
<evidence type="ECO:0000256" key="4">
    <source>
        <dbReference type="ARBA" id="ARBA00023015"/>
    </source>
</evidence>
<keyword evidence="4" id="KW-0805">Transcription regulation</keyword>
<feature type="domain" description="GATA-type" evidence="9">
    <location>
        <begin position="419"/>
        <end position="452"/>
    </location>
</feature>
<dbReference type="OrthoDB" id="2162994at2759"/>
<dbReference type="Pfam" id="PF08447">
    <property type="entry name" value="PAS_3"/>
    <property type="match status" value="1"/>
</dbReference>
<dbReference type="VEuPathDB" id="FungiDB:I7I51_01444"/>
<dbReference type="CDD" id="cd00130">
    <property type="entry name" value="PAS"/>
    <property type="match status" value="1"/>
</dbReference>
<dbReference type="SUPFAM" id="SSF57716">
    <property type="entry name" value="Glucocorticoid receptor-like (DNA-binding domain)"/>
    <property type="match status" value="1"/>
</dbReference>
<dbReference type="PANTHER" id="PTHR47172">
    <property type="entry name" value="OS01G0976800 PROTEIN"/>
    <property type="match status" value="1"/>
</dbReference>
<evidence type="ECO:0000256" key="7">
    <source>
        <dbReference type="SAM" id="MobiDB-lite"/>
    </source>
</evidence>
<dbReference type="Gene3D" id="3.30.50.10">
    <property type="entry name" value="Erythroid Transcription Factor GATA-1, subunit A"/>
    <property type="match status" value="1"/>
</dbReference>
<dbReference type="NCBIfam" id="TIGR00229">
    <property type="entry name" value="sensory_box"/>
    <property type="match status" value="1"/>
</dbReference>
<dbReference type="InterPro" id="IPR000014">
    <property type="entry name" value="PAS"/>
</dbReference>
<evidence type="ECO:0000259" key="9">
    <source>
        <dbReference type="PROSITE" id="PS50114"/>
    </source>
</evidence>
<feature type="region of interest" description="Disordered" evidence="7">
    <location>
        <begin position="106"/>
        <end position="128"/>
    </location>
</feature>
<evidence type="ECO:0000256" key="2">
    <source>
        <dbReference type="ARBA" id="ARBA00022771"/>
    </source>
</evidence>
<dbReference type="SMART" id="SM00091">
    <property type="entry name" value="PAS"/>
    <property type="match status" value="1"/>
</dbReference>
<evidence type="ECO:0000259" key="8">
    <source>
        <dbReference type="PROSITE" id="PS50112"/>
    </source>
</evidence>
<dbReference type="SUPFAM" id="SSF55785">
    <property type="entry name" value="PYP-like sensor domain (PAS domain)"/>
    <property type="match status" value="1"/>
</dbReference>
<dbReference type="InterPro" id="IPR035965">
    <property type="entry name" value="PAS-like_dom_sf"/>
</dbReference>
<dbReference type="Gene3D" id="3.30.450.20">
    <property type="entry name" value="PAS domain"/>
    <property type="match status" value="1"/>
</dbReference>
<dbReference type="PROSITE" id="PS50112">
    <property type="entry name" value="PAS"/>
    <property type="match status" value="1"/>
</dbReference>